<evidence type="ECO:0000313" key="2">
    <source>
        <dbReference type="EMBL" id="KAA8907427.1"/>
    </source>
</evidence>
<evidence type="ECO:0000256" key="1">
    <source>
        <dbReference type="SAM" id="MobiDB-lite"/>
    </source>
</evidence>
<dbReference type="Proteomes" id="UP000326924">
    <property type="component" value="Unassembled WGS sequence"/>
</dbReference>
<organism evidence="2 3">
    <name type="scientific">Sphaerosporella brunnea</name>
    <dbReference type="NCBI Taxonomy" id="1250544"/>
    <lineage>
        <taxon>Eukaryota</taxon>
        <taxon>Fungi</taxon>
        <taxon>Dikarya</taxon>
        <taxon>Ascomycota</taxon>
        <taxon>Pezizomycotina</taxon>
        <taxon>Pezizomycetes</taxon>
        <taxon>Pezizales</taxon>
        <taxon>Pyronemataceae</taxon>
        <taxon>Sphaerosporella</taxon>
    </lineage>
</organism>
<feature type="region of interest" description="Disordered" evidence="1">
    <location>
        <begin position="85"/>
        <end position="106"/>
    </location>
</feature>
<comment type="caution">
    <text evidence="2">The sequence shown here is derived from an EMBL/GenBank/DDBJ whole genome shotgun (WGS) entry which is preliminary data.</text>
</comment>
<dbReference type="AlphaFoldDB" id="A0A5J5EXU4"/>
<sequence length="114" mass="12375">MEILVGTIMAVVIAHFYTALGRSAYVDTSLVNQTVFCVLGYKGNSGAVTNMQRAPDFFPPYNQTMLRPLSSTKKSVFFLQNTQKGSREAYDATPASQSSSSNRSGVASCCLFDL</sequence>
<protein>
    <submittedName>
        <fullName evidence="2">Uncharacterized protein</fullName>
    </submittedName>
</protein>
<dbReference type="InParanoid" id="A0A5J5EXU4"/>
<keyword evidence="3" id="KW-1185">Reference proteome</keyword>
<gene>
    <name evidence="2" type="ORF">FN846DRAFT_695934</name>
</gene>
<accession>A0A5J5EXU4</accession>
<name>A0A5J5EXU4_9PEZI</name>
<feature type="compositionally biased region" description="Polar residues" evidence="1">
    <location>
        <begin position="94"/>
        <end position="105"/>
    </location>
</feature>
<dbReference type="EMBL" id="VXIS01000079">
    <property type="protein sequence ID" value="KAA8907427.1"/>
    <property type="molecule type" value="Genomic_DNA"/>
</dbReference>
<reference evidence="2 3" key="1">
    <citation type="submission" date="2019-09" db="EMBL/GenBank/DDBJ databases">
        <title>Draft genome of the ectomycorrhizal ascomycete Sphaerosporella brunnea.</title>
        <authorList>
            <consortium name="DOE Joint Genome Institute"/>
            <person name="Benucci G.M."/>
            <person name="Marozzi G."/>
            <person name="Antonielli L."/>
            <person name="Sanchez S."/>
            <person name="Marco P."/>
            <person name="Wang X."/>
            <person name="Falini L.B."/>
            <person name="Barry K."/>
            <person name="Haridas S."/>
            <person name="Lipzen A."/>
            <person name="Labutti K."/>
            <person name="Grigoriev I.V."/>
            <person name="Murat C."/>
            <person name="Martin F."/>
            <person name="Albertini E."/>
            <person name="Donnini D."/>
            <person name="Bonito G."/>
        </authorList>
    </citation>
    <scope>NUCLEOTIDE SEQUENCE [LARGE SCALE GENOMIC DNA]</scope>
    <source>
        <strain evidence="2 3">Sb_GMNB300</strain>
    </source>
</reference>
<evidence type="ECO:0000313" key="3">
    <source>
        <dbReference type="Proteomes" id="UP000326924"/>
    </source>
</evidence>
<proteinExistence type="predicted"/>